<feature type="compositionally biased region" description="Low complexity" evidence="6">
    <location>
        <begin position="217"/>
        <end position="226"/>
    </location>
</feature>
<evidence type="ECO:0000256" key="5">
    <source>
        <dbReference type="PROSITE-ProRule" id="PRU00023"/>
    </source>
</evidence>
<dbReference type="SMART" id="SM00248">
    <property type="entry name" value="ANK"/>
    <property type="match status" value="2"/>
</dbReference>
<organism evidence="7 8">
    <name type="scientific">Ignelater luminosus</name>
    <name type="common">Cucubano</name>
    <name type="synonym">Pyrophorus luminosus</name>
    <dbReference type="NCBI Taxonomy" id="2038154"/>
    <lineage>
        <taxon>Eukaryota</taxon>
        <taxon>Metazoa</taxon>
        <taxon>Ecdysozoa</taxon>
        <taxon>Arthropoda</taxon>
        <taxon>Hexapoda</taxon>
        <taxon>Insecta</taxon>
        <taxon>Pterygota</taxon>
        <taxon>Neoptera</taxon>
        <taxon>Endopterygota</taxon>
        <taxon>Coleoptera</taxon>
        <taxon>Polyphaga</taxon>
        <taxon>Elateriformia</taxon>
        <taxon>Elateroidea</taxon>
        <taxon>Elateridae</taxon>
        <taxon>Agrypninae</taxon>
        <taxon>Pyrophorini</taxon>
        <taxon>Ignelater</taxon>
    </lineage>
</organism>
<feature type="compositionally biased region" description="Low complexity" evidence="6">
    <location>
        <begin position="270"/>
        <end position="282"/>
    </location>
</feature>
<dbReference type="Gene3D" id="1.25.40.20">
    <property type="entry name" value="Ankyrin repeat-containing domain"/>
    <property type="match status" value="1"/>
</dbReference>
<accession>A0A8K0GMB2</accession>
<comment type="caution">
    <text evidence="7">The sequence shown here is derived from an EMBL/GenBank/DDBJ whole genome shotgun (WGS) entry which is preliminary data.</text>
</comment>
<feature type="compositionally biased region" description="Low complexity" evidence="6">
    <location>
        <begin position="330"/>
        <end position="341"/>
    </location>
</feature>
<reference evidence="7" key="1">
    <citation type="submission" date="2019-08" db="EMBL/GenBank/DDBJ databases">
        <title>The genome of the North American firefly Photinus pyralis.</title>
        <authorList>
            <consortium name="Photinus pyralis genome working group"/>
            <person name="Fallon T.R."/>
            <person name="Sander Lower S.E."/>
            <person name="Weng J.-K."/>
        </authorList>
    </citation>
    <scope>NUCLEOTIDE SEQUENCE</scope>
    <source>
        <strain evidence="7">TRF0915ILg1</strain>
        <tissue evidence="7">Whole body</tissue>
    </source>
</reference>
<feature type="repeat" description="ANK" evidence="5">
    <location>
        <begin position="3"/>
        <end position="36"/>
    </location>
</feature>
<dbReference type="AlphaFoldDB" id="A0A8K0GMB2"/>
<dbReference type="InterPro" id="IPR002110">
    <property type="entry name" value="Ankyrin_rpt"/>
</dbReference>
<evidence type="ECO:0000313" key="7">
    <source>
        <dbReference type="EMBL" id="KAF2902893.1"/>
    </source>
</evidence>
<keyword evidence="2" id="KW-0677">Repeat</keyword>
<comment type="subcellular location">
    <subcellularLocation>
        <location evidence="1">Cell projection</location>
        <location evidence="1">Stereocilium</location>
    </subcellularLocation>
</comment>
<dbReference type="InterPro" id="IPR036770">
    <property type="entry name" value="Ankyrin_rpt-contain_sf"/>
</dbReference>
<dbReference type="PANTHER" id="PTHR24153">
    <property type="entry name" value="ESPIN"/>
    <property type="match status" value="1"/>
</dbReference>
<dbReference type="Pfam" id="PF12796">
    <property type="entry name" value="Ank_2"/>
    <property type="match status" value="1"/>
</dbReference>
<dbReference type="GO" id="GO:0051015">
    <property type="term" value="F:actin filament binding"/>
    <property type="evidence" value="ECO:0007669"/>
    <property type="project" value="TreeGrafter"/>
</dbReference>
<dbReference type="GO" id="GO:0051017">
    <property type="term" value="P:actin filament bundle assembly"/>
    <property type="evidence" value="ECO:0007669"/>
    <property type="project" value="TreeGrafter"/>
</dbReference>
<dbReference type="GO" id="GO:0005737">
    <property type="term" value="C:cytoplasm"/>
    <property type="evidence" value="ECO:0007669"/>
    <property type="project" value="TreeGrafter"/>
</dbReference>
<dbReference type="PROSITE" id="PS50297">
    <property type="entry name" value="ANK_REP_REGION"/>
    <property type="match status" value="1"/>
</dbReference>
<feature type="compositionally biased region" description="Basic and acidic residues" evidence="6">
    <location>
        <begin position="314"/>
        <end position="329"/>
    </location>
</feature>
<keyword evidence="8" id="KW-1185">Reference proteome</keyword>
<protein>
    <submittedName>
        <fullName evidence="7">Uncharacterized protein</fullName>
    </submittedName>
</protein>
<feature type="region of interest" description="Disordered" evidence="6">
    <location>
        <begin position="127"/>
        <end position="166"/>
    </location>
</feature>
<feature type="compositionally biased region" description="Low complexity" evidence="6">
    <location>
        <begin position="148"/>
        <end position="166"/>
    </location>
</feature>
<evidence type="ECO:0000256" key="2">
    <source>
        <dbReference type="ARBA" id="ARBA00022737"/>
    </source>
</evidence>
<sequence>MDNDVTPVYLAAQEGHLEVLKFLVLEAGGSLYVRAKDGMAPIHAASQMGCINCVKWMCLNVLVQHGTTPNYTESEKSNGKCGCSCTRKSEQSKRGTMSSDCSNCKQNPGNCNNQEPFYLHPPLANRSLEAPHAPQDGLYINPMNTHRNSISSSSDSSSGDSINGDSFYLHNPQEVVYNRVKDLFDSRTASRQSTNGPPPLSALTVKVEVHSSSSGAGSDENLSSSELSERSGDHDHDYEDIYLVHEETPTKNNKERTSNARSRSRDSGSHSRSGSASSSNSACNVIVKLTPSKDNSKTEKREGKKANEFLPKPQKYEKIEKKSQKKDSPESGLSSSPSTLSSEEDFEKSKLGVRHSLPAAKNVNNNRLLKRNTSVPVDINSPPPPPPPLPSTSSSSSSSNAEYEANGGDVIEVVEEPTLKPSDIIKGMVRNMSVLWSDSDFVSLM</sequence>
<dbReference type="GO" id="GO:0032420">
    <property type="term" value="C:stereocilium"/>
    <property type="evidence" value="ECO:0007669"/>
    <property type="project" value="UniProtKB-SubCell"/>
</dbReference>
<evidence type="ECO:0000256" key="4">
    <source>
        <dbReference type="ARBA" id="ARBA00023043"/>
    </source>
</evidence>
<feature type="repeat" description="ANK" evidence="5">
    <location>
        <begin position="37"/>
        <end position="74"/>
    </location>
</feature>
<dbReference type="SUPFAM" id="SSF48403">
    <property type="entry name" value="Ankyrin repeat"/>
    <property type="match status" value="1"/>
</dbReference>
<dbReference type="GO" id="GO:0007605">
    <property type="term" value="P:sensory perception of sound"/>
    <property type="evidence" value="ECO:0007669"/>
    <property type="project" value="UniProtKB-KW"/>
</dbReference>
<feature type="compositionally biased region" description="Pro residues" evidence="6">
    <location>
        <begin position="381"/>
        <end position="390"/>
    </location>
</feature>
<dbReference type="InterPro" id="IPR052420">
    <property type="entry name" value="Espin/Espin-like"/>
</dbReference>
<gene>
    <name evidence="7" type="ORF">ILUMI_03294</name>
</gene>
<evidence type="ECO:0000313" key="8">
    <source>
        <dbReference type="Proteomes" id="UP000801492"/>
    </source>
</evidence>
<dbReference type="OrthoDB" id="10261302at2759"/>
<evidence type="ECO:0000256" key="6">
    <source>
        <dbReference type="SAM" id="MobiDB-lite"/>
    </source>
</evidence>
<feature type="compositionally biased region" description="Basic and acidic residues" evidence="6">
    <location>
        <begin position="227"/>
        <end position="269"/>
    </location>
</feature>
<feature type="compositionally biased region" description="Basic and acidic residues" evidence="6">
    <location>
        <begin position="294"/>
        <end position="307"/>
    </location>
</feature>
<evidence type="ECO:0000256" key="1">
    <source>
        <dbReference type="ARBA" id="ARBA00004645"/>
    </source>
</evidence>
<dbReference type="Proteomes" id="UP000801492">
    <property type="component" value="Unassembled WGS sequence"/>
</dbReference>
<dbReference type="PANTHER" id="PTHR24153:SF8">
    <property type="entry name" value="FORKED, ISOFORM F"/>
    <property type="match status" value="1"/>
</dbReference>
<name>A0A8K0GMB2_IGNLU</name>
<keyword evidence="3" id="KW-1009">Hearing</keyword>
<proteinExistence type="predicted"/>
<dbReference type="PROSITE" id="PS50088">
    <property type="entry name" value="ANK_REPEAT"/>
    <property type="match status" value="2"/>
</dbReference>
<evidence type="ECO:0000256" key="3">
    <source>
        <dbReference type="ARBA" id="ARBA00022740"/>
    </source>
</evidence>
<keyword evidence="4 5" id="KW-0040">ANK repeat</keyword>
<dbReference type="EMBL" id="VTPC01001150">
    <property type="protein sequence ID" value="KAF2902893.1"/>
    <property type="molecule type" value="Genomic_DNA"/>
</dbReference>
<feature type="region of interest" description="Disordered" evidence="6">
    <location>
        <begin position="207"/>
        <end position="410"/>
    </location>
</feature>